<evidence type="ECO:0000256" key="1">
    <source>
        <dbReference type="SAM" id="MobiDB-lite"/>
    </source>
</evidence>
<feature type="region of interest" description="Disordered" evidence="1">
    <location>
        <begin position="67"/>
        <end position="99"/>
    </location>
</feature>
<evidence type="ECO:0008006" key="3">
    <source>
        <dbReference type="Google" id="ProtNLM"/>
    </source>
</evidence>
<feature type="region of interest" description="Disordered" evidence="1">
    <location>
        <begin position="453"/>
        <end position="500"/>
    </location>
</feature>
<dbReference type="EMBL" id="HBHJ01028940">
    <property type="protein sequence ID" value="CAD9708162.1"/>
    <property type="molecule type" value="Transcribed_RNA"/>
</dbReference>
<name>A0A7S2WVA7_9STRA</name>
<evidence type="ECO:0000313" key="2">
    <source>
        <dbReference type="EMBL" id="CAD9708162.1"/>
    </source>
</evidence>
<dbReference type="CDD" id="cd09487">
    <property type="entry name" value="SAM_superfamily"/>
    <property type="match status" value="1"/>
</dbReference>
<accession>A0A7S2WVA7</accession>
<gene>
    <name evidence="2" type="ORF">RMAR1173_LOCUS19153</name>
</gene>
<organism evidence="2">
    <name type="scientific">Rhizochromulina marina</name>
    <dbReference type="NCBI Taxonomy" id="1034831"/>
    <lineage>
        <taxon>Eukaryota</taxon>
        <taxon>Sar</taxon>
        <taxon>Stramenopiles</taxon>
        <taxon>Ochrophyta</taxon>
        <taxon>Dictyochophyceae</taxon>
        <taxon>Rhizochromulinales</taxon>
        <taxon>Rhizochromulina</taxon>
    </lineage>
</organism>
<dbReference type="AlphaFoldDB" id="A0A7S2WVA7"/>
<proteinExistence type="predicted"/>
<protein>
    <recommendedName>
        <fullName evidence="3">SAM domain-containing protein</fullName>
    </recommendedName>
</protein>
<sequence length="500" mass="54711">MEDLSVFLLEQGLEDYEESIRAKGVSTPSQMLRLTEADVELIIPNKPIHARKLAALVRGRRLSSSKFTVDMNSGSDSPGGGRRPSMRTPTPTAKEGLSPQVKKIISVRGEVARNNARKPNQVIKAETMTATIAAFDEMYASGERMSPQQALMLVDRHIRTPFDKRLVALCGVKCITTDDPMVAKPSFWVKIDSAKCKFSPAVASIFTGILAVEKIATFLKDAQEKQSSIQANLEFMKTKIPKQKRRSILQITGDALKKSSVKDEKREKEAEAFRSVIADAAMVMQERFRSTVEDWTAITKMQYDSDGLTAQIKEAIATLRGFNGMALVEGEMDGDLQMMLEEENRKVQASLEELQKRATGDWDMLKNIFNTIQGVAVHTFIRLAGNSTFRDMINDDEALQDACGYRIVVPYNAVPGANVLRVPIVKGAQISYVDVPVPDDAVPGQSVLVVPSSPEAAQKLDGSAEEGKSAASSSNFLSTTQIEDSGEAEELESVAGSEAL</sequence>
<reference evidence="2" key="1">
    <citation type="submission" date="2021-01" db="EMBL/GenBank/DDBJ databases">
        <authorList>
            <person name="Corre E."/>
            <person name="Pelletier E."/>
            <person name="Niang G."/>
            <person name="Scheremetjew M."/>
            <person name="Finn R."/>
            <person name="Kale V."/>
            <person name="Holt S."/>
            <person name="Cochrane G."/>
            <person name="Meng A."/>
            <person name="Brown T."/>
            <person name="Cohen L."/>
        </authorList>
    </citation>
    <scope>NUCLEOTIDE SEQUENCE</scope>
    <source>
        <strain evidence="2">CCMP1243</strain>
    </source>
</reference>